<dbReference type="InterPro" id="IPR006047">
    <property type="entry name" value="GH13_cat_dom"/>
</dbReference>
<evidence type="ECO:0000256" key="4">
    <source>
        <dbReference type="ARBA" id="ARBA00022801"/>
    </source>
</evidence>
<dbReference type="GO" id="GO:0005975">
    <property type="term" value="P:carbohydrate metabolic process"/>
    <property type="evidence" value="ECO:0007669"/>
    <property type="project" value="InterPro"/>
</dbReference>
<evidence type="ECO:0000256" key="3">
    <source>
        <dbReference type="ARBA" id="ARBA00022723"/>
    </source>
</evidence>
<proteinExistence type="inferred from homology"/>
<keyword evidence="5" id="KW-0119">Carbohydrate metabolism</keyword>
<dbReference type="InterPro" id="IPR015237">
    <property type="entry name" value="Alpha-amylase_C_pro"/>
</dbReference>
<organism evidence="9 10">
    <name type="scientific">Halapricum hydrolyticum</name>
    <dbReference type="NCBI Taxonomy" id="2979991"/>
    <lineage>
        <taxon>Archaea</taxon>
        <taxon>Methanobacteriati</taxon>
        <taxon>Methanobacteriota</taxon>
        <taxon>Stenosarchaea group</taxon>
        <taxon>Halobacteria</taxon>
        <taxon>Halobacteriales</taxon>
        <taxon>Haloarculaceae</taxon>
        <taxon>Halapricum</taxon>
    </lineage>
</organism>
<accession>A0AAE3IFN4</accession>
<evidence type="ECO:0000256" key="1">
    <source>
        <dbReference type="ARBA" id="ARBA00001913"/>
    </source>
</evidence>
<evidence type="ECO:0000256" key="2">
    <source>
        <dbReference type="ARBA" id="ARBA00008061"/>
    </source>
</evidence>
<comment type="similarity">
    <text evidence="2">Belongs to the glycosyl hydrolase 13 family.</text>
</comment>
<dbReference type="InterPro" id="IPR017853">
    <property type="entry name" value="GH"/>
</dbReference>
<dbReference type="InterPro" id="IPR013780">
    <property type="entry name" value="Glyco_hydro_b"/>
</dbReference>
<evidence type="ECO:0000256" key="5">
    <source>
        <dbReference type="ARBA" id="ARBA00023277"/>
    </source>
</evidence>
<evidence type="ECO:0000256" key="6">
    <source>
        <dbReference type="ARBA" id="ARBA00023295"/>
    </source>
</evidence>
<dbReference type="SUPFAM" id="SSF51445">
    <property type="entry name" value="(Trans)glycosidases"/>
    <property type="match status" value="1"/>
</dbReference>
<evidence type="ECO:0000313" key="9">
    <source>
        <dbReference type="EMBL" id="MCU4727520.1"/>
    </source>
</evidence>
<dbReference type="EMBL" id="JAOPKD010000010">
    <property type="protein sequence ID" value="MCU4727520.1"/>
    <property type="molecule type" value="Genomic_DNA"/>
</dbReference>
<dbReference type="PANTHER" id="PTHR43447">
    <property type="entry name" value="ALPHA-AMYLASE"/>
    <property type="match status" value="1"/>
</dbReference>
<dbReference type="InterPro" id="IPR006046">
    <property type="entry name" value="Alpha_amylase"/>
</dbReference>
<dbReference type="GO" id="GO:0005509">
    <property type="term" value="F:calcium ion binding"/>
    <property type="evidence" value="ECO:0007669"/>
    <property type="project" value="InterPro"/>
</dbReference>
<evidence type="ECO:0000256" key="7">
    <source>
        <dbReference type="SAM" id="MobiDB-lite"/>
    </source>
</evidence>
<comment type="caution">
    <text evidence="9">The sequence shown here is derived from an EMBL/GenBank/DDBJ whole genome shotgun (WGS) entry which is preliminary data.</text>
</comment>
<dbReference type="GO" id="GO:0004556">
    <property type="term" value="F:alpha-amylase activity"/>
    <property type="evidence" value="ECO:0007669"/>
    <property type="project" value="InterPro"/>
</dbReference>
<comment type="cofactor">
    <cofactor evidence="1">
        <name>Ca(2+)</name>
        <dbReference type="ChEBI" id="CHEBI:29108"/>
    </cofactor>
</comment>
<evidence type="ECO:0000313" key="10">
    <source>
        <dbReference type="Proteomes" id="UP001209746"/>
    </source>
</evidence>
<dbReference type="SMART" id="SM00642">
    <property type="entry name" value="Aamy"/>
    <property type="match status" value="1"/>
</dbReference>
<evidence type="ECO:0000259" key="8">
    <source>
        <dbReference type="SMART" id="SM00642"/>
    </source>
</evidence>
<dbReference type="Proteomes" id="UP001209746">
    <property type="component" value="Unassembled WGS sequence"/>
</dbReference>
<dbReference type="Pfam" id="PF00128">
    <property type="entry name" value="Alpha-amylase"/>
    <property type="match status" value="1"/>
</dbReference>
<feature type="domain" description="Glycosyl hydrolase family 13 catalytic" evidence="8">
    <location>
        <begin position="55"/>
        <end position="366"/>
    </location>
</feature>
<sequence length="444" mass="50608">MTYPDIRARGTKLMHRDRQGTAVSDEASDWDAADAASLPVSAPLVDERTPTTGEPVGLQYFDYDDDLGPDGDHWNRIASEADRIARAGYSAVWVQPPMEPNTPDSNGYNPRDHLTWDSPLGTENEFEEMVEQLASVQTGEVEVYIDAIVNHTATDAPGDDTYAHLDDPDYYHHPHEGGRTTMQLFDLWDLDQTNPEVTRHLRAYVEKIAQTGCAGVRWDAAKHVPMWYFEEFLNEWADQHDFFRVGEVFDGDTDFLQAYTDTGMRAFDYPLFFTMHDAFHEGGDFRWLEGTLQHEDSLLGRDPDRAVTFVANHDEGPPQLSRLAYAFILTAPGYPFVYSNHATAEGIEYDAEWLSNLVWIKRTLASGEQFIRHADRDLFVHERYRNLLTGINKADCPRTEWVYTGWEETTLKDYTETGKDIQTDEDGWVELTVPAKGWVCYAPA</sequence>
<feature type="region of interest" description="Disordered" evidence="7">
    <location>
        <begin position="1"/>
        <end position="30"/>
    </location>
</feature>
<dbReference type="PIRSF" id="PIRSF001021">
    <property type="entry name" value="Alph-amls_thrmst"/>
    <property type="match status" value="1"/>
</dbReference>
<dbReference type="AlphaFoldDB" id="A0AAE3IFN4"/>
<reference evidence="9" key="1">
    <citation type="submission" date="2023-02" db="EMBL/GenBank/DDBJ databases">
        <title>Enrichment on poylsaccharides allowed isolation of novel metabolic and taxonomic groups of Haloarchaea.</title>
        <authorList>
            <person name="Sorokin D.Y."/>
            <person name="Elcheninov A.G."/>
            <person name="Khizhniak T.V."/>
            <person name="Kolganova T.V."/>
            <person name="Kublanov I.V."/>
        </authorList>
    </citation>
    <scope>NUCLEOTIDE SEQUENCE</scope>
    <source>
        <strain evidence="9">HArc-curdl7</strain>
    </source>
</reference>
<dbReference type="Pfam" id="PF09154">
    <property type="entry name" value="Alpha-amy_C_pro"/>
    <property type="match status" value="1"/>
</dbReference>
<keyword evidence="4" id="KW-0378">Hydrolase</keyword>
<gene>
    <name evidence="9" type="ORF">OB914_11135</name>
</gene>
<dbReference type="RefSeq" id="WP_315909217.1">
    <property type="nucleotide sequence ID" value="NZ_JAOPKC010000011.1"/>
</dbReference>
<dbReference type="PRINTS" id="PR00110">
    <property type="entry name" value="ALPHAAMYLASE"/>
</dbReference>
<dbReference type="Gene3D" id="3.20.20.80">
    <property type="entry name" value="Glycosidases"/>
    <property type="match status" value="1"/>
</dbReference>
<keyword evidence="6" id="KW-0326">Glycosidase</keyword>
<keyword evidence="3" id="KW-0479">Metal-binding</keyword>
<name>A0AAE3IFN4_9EURY</name>
<dbReference type="Gene3D" id="2.60.40.1180">
    <property type="entry name" value="Golgi alpha-mannosidase II"/>
    <property type="match status" value="1"/>
</dbReference>
<protein>
    <submittedName>
        <fullName evidence="9">DUF1939 domain-containing protein</fullName>
    </submittedName>
</protein>
<dbReference type="InterPro" id="IPR013776">
    <property type="entry name" value="A-amylase_thermo"/>
</dbReference>